<name>A0ABW2BXS9_9PSEU</name>
<dbReference type="EMBL" id="JBHSXX010000001">
    <property type="protein sequence ID" value="MFC6867092.1"/>
    <property type="molecule type" value="Genomic_DNA"/>
</dbReference>
<dbReference type="Proteomes" id="UP001596337">
    <property type="component" value="Unassembled WGS sequence"/>
</dbReference>
<evidence type="ECO:0000313" key="2">
    <source>
        <dbReference type="Proteomes" id="UP001596337"/>
    </source>
</evidence>
<reference evidence="2" key="1">
    <citation type="journal article" date="2019" name="Int. J. Syst. Evol. Microbiol.">
        <title>The Global Catalogue of Microorganisms (GCM) 10K type strain sequencing project: providing services to taxonomists for standard genome sequencing and annotation.</title>
        <authorList>
            <consortium name="The Broad Institute Genomics Platform"/>
            <consortium name="The Broad Institute Genome Sequencing Center for Infectious Disease"/>
            <person name="Wu L."/>
            <person name="Ma J."/>
        </authorList>
    </citation>
    <scope>NUCLEOTIDE SEQUENCE [LARGE SCALE GENOMIC DNA]</scope>
    <source>
        <strain evidence="2">KCTC 32255</strain>
    </source>
</reference>
<keyword evidence="2" id="KW-1185">Reference proteome</keyword>
<organism evidence="1 2">
    <name type="scientific">Haloechinothrix salitolerans</name>
    <dbReference type="NCBI Taxonomy" id="926830"/>
    <lineage>
        <taxon>Bacteria</taxon>
        <taxon>Bacillati</taxon>
        <taxon>Actinomycetota</taxon>
        <taxon>Actinomycetes</taxon>
        <taxon>Pseudonocardiales</taxon>
        <taxon>Pseudonocardiaceae</taxon>
        <taxon>Haloechinothrix</taxon>
    </lineage>
</organism>
<evidence type="ECO:0000313" key="1">
    <source>
        <dbReference type="EMBL" id="MFC6867092.1"/>
    </source>
</evidence>
<comment type="caution">
    <text evidence="1">The sequence shown here is derived from an EMBL/GenBank/DDBJ whole genome shotgun (WGS) entry which is preliminary data.</text>
</comment>
<accession>A0ABW2BXS9</accession>
<proteinExistence type="predicted"/>
<protein>
    <submittedName>
        <fullName evidence="1">Uncharacterized protein</fullName>
    </submittedName>
</protein>
<dbReference type="RefSeq" id="WP_345394529.1">
    <property type="nucleotide sequence ID" value="NZ_BAABLA010000022.1"/>
</dbReference>
<gene>
    <name evidence="1" type="ORF">ACFQGD_08025</name>
</gene>
<sequence>MITLLVSAQDVVAMNVPTAQRMNRDGAVARLVRRRPSKALSSG</sequence>